<dbReference type="EMBL" id="CP018622">
    <property type="protein sequence ID" value="AUJ24248.1"/>
    <property type="molecule type" value="Genomic_DNA"/>
</dbReference>
<dbReference type="Proteomes" id="UP000234237">
    <property type="component" value="Chromosome"/>
</dbReference>
<dbReference type="AlphaFoldDB" id="A0A2K9IWW3"/>
<proteinExistence type="predicted"/>
<gene>
    <name evidence="1" type="ORF">A21D_01142</name>
</gene>
<reference evidence="2" key="1">
    <citation type="submission" date="2016-11" db="EMBL/GenBank/DDBJ databases">
        <title>Complete genome sequence of Virgibacillus pantothenticus 21D, a halophilic bacterium isolated from the deep hypersaline anoxic basin Discovery in the Mediterranean Sea.</title>
        <authorList>
            <person name="Zeaiter Z."/>
            <person name="Booth J.M."/>
            <person name="Prosdocimi E.M."/>
            <person name="Mapelli F."/>
            <person name="Fusi M."/>
            <person name="Daffonchio D."/>
            <person name="Borin S."/>
            <person name="Crotti E."/>
        </authorList>
    </citation>
    <scope>NUCLEOTIDE SEQUENCE [LARGE SCALE GENOMIC DNA]</scope>
    <source>
        <strain evidence="2">21D</strain>
    </source>
</reference>
<evidence type="ECO:0000313" key="1">
    <source>
        <dbReference type="EMBL" id="AUJ24248.1"/>
    </source>
</evidence>
<protein>
    <submittedName>
        <fullName evidence="1">Uncharacterized protein</fullName>
    </submittedName>
</protein>
<sequence length="113" mass="13104">MTEKFTFGKDYALSTGGANFILRDKALENHVNPQMVNMENSGGKRVETKGTGKEYKNYKAVEYNGTTTINGKVRDTSRRVYQRIDIDYKRRDPKTGKSNYQLIRKTSNLERWN</sequence>
<name>A0A2K9IWW3_9BACI</name>
<evidence type="ECO:0000313" key="2">
    <source>
        <dbReference type="Proteomes" id="UP000234237"/>
    </source>
</evidence>
<dbReference type="KEGG" id="vpn:A21D_01142"/>
<accession>A0A2K9IWW3</accession>
<organism evidence="1 2">
    <name type="scientific">Virgibacillus dokdonensis</name>
    <dbReference type="NCBI Taxonomy" id="302167"/>
    <lineage>
        <taxon>Bacteria</taxon>
        <taxon>Bacillati</taxon>
        <taxon>Bacillota</taxon>
        <taxon>Bacilli</taxon>
        <taxon>Bacillales</taxon>
        <taxon>Bacillaceae</taxon>
        <taxon>Virgibacillus</taxon>
    </lineage>
</organism>